<dbReference type="AlphaFoldDB" id="A0A2G5UKV6"/>
<feature type="transmembrane region" description="Helical" evidence="1">
    <location>
        <begin position="43"/>
        <end position="74"/>
    </location>
</feature>
<keyword evidence="1" id="KW-1133">Transmembrane helix</keyword>
<evidence type="ECO:0000256" key="1">
    <source>
        <dbReference type="SAM" id="Phobius"/>
    </source>
</evidence>
<organism evidence="2 3">
    <name type="scientific">Caenorhabditis nigoni</name>
    <dbReference type="NCBI Taxonomy" id="1611254"/>
    <lineage>
        <taxon>Eukaryota</taxon>
        <taxon>Metazoa</taxon>
        <taxon>Ecdysozoa</taxon>
        <taxon>Nematoda</taxon>
        <taxon>Chromadorea</taxon>
        <taxon>Rhabditida</taxon>
        <taxon>Rhabditina</taxon>
        <taxon>Rhabditomorpha</taxon>
        <taxon>Rhabditoidea</taxon>
        <taxon>Rhabditidae</taxon>
        <taxon>Peloderinae</taxon>
        <taxon>Caenorhabditis</taxon>
    </lineage>
</organism>
<protein>
    <submittedName>
        <fullName evidence="2">Uncharacterized protein</fullName>
    </submittedName>
</protein>
<evidence type="ECO:0000313" key="3">
    <source>
        <dbReference type="Proteomes" id="UP000230233"/>
    </source>
</evidence>
<keyword evidence="3" id="KW-1185">Reference proteome</keyword>
<feature type="transmembrane region" description="Helical" evidence="1">
    <location>
        <begin position="123"/>
        <end position="143"/>
    </location>
</feature>
<name>A0A2G5UKV6_9PELO</name>
<gene>
    <name evidence="2" type="primary">Cnig_chr_III.g11413</name>
    <name evidence="2" type="ORF">B9Z55_011413</name>
</gene>
<dbReference type="EMBL" id="PDUG01000003">
    <property type="protein sequence ID" value="PIC39856.1"/>
    <property type="molecule type" value="Genomic_DNA"/>
</dbReference>
<evidence type="ECO:0000313" key="2">
    <source>
        <dbReference type="EMBL" id="PIC39856.1"/>
    </source>
</evidence>
<feature type="transmembrane region" description="Helical" evidence="1">
    <location>
        <begin position="95"/>
        <end position="117"/>
    </location>
</feature>
<dbReference type="OrthoDB" id="10323931at2759"/>
<proteinExistence type="predicted"/>
<dbReference type="Proteomes" id="UP000230233">
    <property type="component" value="Chromosome III"/>
</dbReference>
<keyword evidence="1" id="KW-0812">Transmembrane</keyword>
<reference evidence="3" key="1">
    <citation type="submission" date="2017-10" db="EMBL/GenBank/DDBJ databases">
        <title>Rapid genome shrinkage in a self-fertile nematode reveals novel sperm competition proteins.</title>
        <authorList>
            <person name="Yin D."/>
            <person name="Schwarz E.M."/>
            <person name="Thomas C.G."/>
            <person name="Felde R.L."/>
            <person name="Korf I.F."/>
            <person name="Cutter A.D."/>
            <person name="Schartner C.M."/>
            <person name="Ralston E.J."/>
            <person name="Meyer B.J."/>
            <person name="Haag E.S."/>
        </authorList>
    </citation>
    <scope>NUCLEOTIDE SEQUENCE [LARGE SCALE GENOMIC DNA]</scope>
    <source>
        <strain evidence="3">JU1422</strain>
    </source>
</reference>
<accession>A0A2G5UKV6</accession>
<comment type="caution">
    <text evidence="2">The sequence shown here is derived from an EMBL/GenBank/DDBJ whole genome shotgun (WGS) entry which is preliminary data.</text>
</comment>
<sequence length="164" mass="18575">MRVVVMTPSAEATQARVQARAQSQAVVDAEEENHQSMAPYRVMFFYALSIYGISEIFAFIQIVTILHFIMIAIMMAHCLGREDLTCFSNFTKFRLLNAIQVSLFVIVLSNLVITYIYPENNDFDATGLFLCIISMNVAYFVIVNTEQNLIENQADLEDNAPVML</sequence>
<keyword evidence="1" id="KW-0472">Membrane</keyword>